<organism evidence="2 3">
    <name type="scientific">Paucihalobacter ruber</name>
    <dbReference type="NCBI Taxonomy" id="2567861"/>
    <lineage>
        <taxon>Bacteria</taxon>
        <taxon>Pseudomonadati</taxon>
        <taxon>Bacteroidota</taxon>
        <taxon>Flavobacteriia</taxon>
        <taxon>Flavobacteriales</taxon>
        <taxon>Flavobacteriaceae</taxon>
        <taxon>Paucihalobacter</taxon>
    </lineage>
</organism>
<gene>
    <name evidence="2" type="ORF">FJ651_03630</name>
</gene>
<comment type="caution">
    <text evidence="2">The sequence shown here is derived from an EMBL/GenBank/DDBJ whole genome shotgun (WGS) entry which is preliminary data.</text>
</comment>
<dbReference type="RefSeq" id="WP_140989053.1">
    <property type="nucleotide sequence ID" value="NZ_VHIQ01000002.1"/>
</dbReference>
<keyword evidence="1" id="KW-1133">Transmembrane helix</keyword>
<feature type="transmembrane region" description="Helical" evidence="1">
    <location>
        <begin position="159"/>
        <end position="178"/>
    </location>
</feature>
<keyword evidence="1" id="KW-0812">Transmembrane</keyword>
<feature type="transmembrane region" description="Helical" evidence="1">
    <location>
        <begin position="61"/>
        <end position="79"/>
    </location>
</feature>
<dbReference type="InterPro" id="IPR025367">
    <property type="entry name" value="DUF4271"/>
</dbReference>
<dbReference type="EMBL" id="VHIQ01000002">
    <property type="protein sequence ID" value="TPV34630.1"/>
    <property type="molecule type" value="Genomic_DNA"/>
</dbReference>
<keyword evidence="3" id="KW-1185">Reference proteome</keyword>
<feature type="transmembrane region" description="Helical" evidence="1">
    <location>
        <begin position="12"/>
        <end position="29"/>
    </location>
</feature>
<keyword evidence="1" id="KW-0472">Membrane</keyword>
<accession>A0A506PQY9</accession>
<reference evidence="2 3" key="1">
    <citation type="submission" date="2019-06" db="EMBL/GenBank/DDBJ databases">
        <title>Flavobacteriaceae Paucihalobacterium erythroidium CWB-1, complete genome.</title>
        <authorList>
            <person name="Wu S."/>
        </authorList>
    </citation>
    <scope>NUCLEOTIDE SEQUENCE [LARGE SCALE GENOMIC DNA]</scope>
    <source>
        <strain evidence="2 3">CWB-1</strain>
    </source>
</reference>
<feature type="transmembrane region" description="Helical" evidence="1">
    <location>
        <begin position="190"/>
        <end position="212"/>
    </location>
</feature>
<name>A0A506PQY9_9FLAO</name>
<evidence type="ECO:0000313" key="2">
    <source>
        <dbReference type="EMBL" id="TPV34630.1"/>
    </source>
</evidence>
<proteinExistence type="predicted"/>
<feature type="transmembrane region" description="Helical" evidence="1">
    <location>
        <begin position="133"/>
        <end position="153"/>
    </location>
</feature>
<dbReference type="AlphaFoldDB" id="A0A506PQY9"/>
<dbReference type="Proteomes" id="UP000317332">
    <property type="component" value="Unassembled WGS sequence"/>
</dbReference>
<protein>
    <submittedName>
        <fullName evidence="2">DUF4271 domain-containing protein</fullName>
    </submittedName>
</protein>
<evidence type="ECO:0000313" key="3">
    <source>
        <dbReference type="Proteomes" id="UP000317332"/>
    </source>
</evidence>
<dbReference type="OrthoDB" id="1438590at2"/>
<feature type="transmembrane region" description="Helical" evidence="1">
    <location>
        <begin position="91"/>
        <end position="110"/>
    </location>
</feature>
<sequence length="217" mass="25119">MLREIVSNDWFTIGLVIALIAVSIVKLLYTRRFEDFLPVLVNSKYLKIYTRDQKFIDSFDSLLFTVYILMTGIFVYISFNALTQSNIVDPVILVKLIFAIAAFVLIKVLIERLIGSLFEIDQLIDHYLFQKTAYKHLTGLLLIPLNLFFIYVFEPSKVAILIVIIAIIGINIAGFITSFKTFQKLLISNFFYFILYLCALEIGPYIILYHLIKSYEL</sequence>
<evidence type="ECO:0000256" key="1">
    <source>
        <dbReference type="SAM" id="Phobius"/>
    </source>
</evidence>
<dbReference type="Pfam" id="PF14093">
    <property type="entry name" value="DUF4271"/>
    <property type="match status" value="1"/>
</dbReference>